<evidence type="ECO:0000256" key="2">
    <source>
        <dbReference type="ARBA" id="ARBA00009677"/>
    </source>
</evidence>
<reference evidence="8 9" key="1">
    <citation type="submission" date="2015-01" db="EMBL/GenBank/DDBJ databases">
        <title>Genome sequencing of Jeotgalibacillus soli.</title>
        <authorList>
            <person name="Goh K.M."/>
            <person name="Chan K.-G."/>
            <person name="Yaakop A.S."/>
            <person name="Ee R."/>
            <person name="Gan H.M."/>
            <person name="Chan C.S."/>
        </authorList>
    </citation>
    <scope>NUCLEOTIDE SEQUENCE [LARGE SCALE GENOMIC DNA]</scope>
    <source>
        <strain evidence="8 9">P9</strain>
    </source>
</reference>
<dbReference type="AlphaFoldDB" id="A0A0C2R3P2"/>
<accession>A0A0C2R3P2</accession>
<dbReference type="PATRIC" id="fig|889306.3.peg.2436"/>
<comment type="caution">
    <text evidence="8">The sequence shown here is derived from an EMBL/GenBank/DDBJ whole genome shotgun (WGS) entry which is preliminary data.</text>
</comment>
<name>A0A0C2R3P2_9BACL</name>
<dbReference type="InterPro" id="IPR019776">
    <property type="entry name" value="Flagellar_basal_body_rod_CS"/>
</dbReference>
<dbReference type="EMBL" id="JXRP01000018">
    <property type="protein sequence ID" value="KIL44880.1"/>
    <property type="molecule type" value="Genomic_DNA"/>
</dbReference>
<dbReference type="OrthoDB" id="9792068at2"/>
<comment type="subcellular location">
    <subcellularLocation>
        <location evidence="1 6">Bacterial flagellum basal body</location>
    </subcellularLocation>
</comment>
<dbReference type="Proteomes" id="UP000031938">
    <property type="component" value="Unassembled WGS sequence"/>
</dbReference>
<gene>
    <name evidence="8" type="ORF">KP78_24240</name>
</gene>
<keyword evidence="8" id="KW-0282">Flagellum</keyword>
<dbReference type="NCBIfam" id="TIGR01396">
    <property type="entry name" value="FlgB"/>
    <property type="match status" value="1"/>
</dbReference>
<dbReference type="PANTHER" id="PTHR30435">
    <property type="entry name" value="FLAGELLAR PROTEIN"/>
    <property type="match status" value="1"/>
</dbReference>
<dbReference type="InterPro" id="IPR006300">
    <property type="entry name" value="FlgB"/>
</dbReference>
<dbReference type="InterPro" id="IPR001444">
    <property type="entry name" value="Flag_bb_rod_N"/>
</dbReference>
<comment type="subunit">
    <text evidence="6">The basal body constitutes a major portion of the flagellar organelle and consists of a number of rings mounted on a central rod.</text>
</comment>
<dbReference type="RefSeq" id="WP_041089042.1">
    <property type="nucleotide sequence ID" value="NZ_JXRP01000018.1"/>
</dbReference>
<dbReference type="GO" id="GO:0030694">
    <property type="term" value="C:bacterial-type flagellum basal body, rod"/>
    <property type="evidence" value="ECO:0007669"/>
    <property type="project" value="InterPro"/>
</dbReference>
<evidence type="ECO:0000256" key="5">
    <source>
        <dbReference type="ARBA" id="ARBA00024934"/>
    </source>
</evidence>
<dbReference type="STRING" id="889306.KP78_24240"/>
<dbReference type="Pfam" id="PF00460">
    <property type="entry name" value="Flg_bb_rod"/>
    <property type="match status" value="1"/>
</dbReference>
<protein>
    <recommendedName>
        <fullName evidence="3 6">Flagellar basal body rod protein FlgB</fullName>
    </recommendedName>
</protein>
<dbReference type="PROSITE" id="PS00588">
    <property type="entry name" value="FLAGELLA_BB_ROD"/>
    <property type="match status" value="1"/>
</dbReference>
<keyword evidence="4 6" id="KW-0975">Bacterial flagellum</keyword>
<evidence type="ECO:0000313" key="9">
    <source>
        <dbReference type="Proteomes" id="UP000031938"/>
    </source>
</evidence>
<dbReference type="PANTHER" id="PTHR30435:SF12">
    <property type="entry name" value="FLAGELLAR BASAL BODY ROD PROTEIN FLGB"/>
    <property type="match status" value="1"/>
</dbReference>
<feature type="domain" description="Flagellar basal body rod protein N-terminal" evidence="7">
    <location>
        <begin position="13"/>
        <end position="38"/>
    </location>
</feature>
<dbReference type="PIRSF" id="PIRSF002889">
    <property type="entry name" value="Rod_FlgB"/>
    <property type="match status" value="1"/>
</dbReference>
<evidence type="ECO:0000256" key="6">
    <source>
        <dbReference type="PIRNR" id="PIRNR002889"/>
    </source>
</evidence>
<keyword evidence="8" id="KW-0966">Cell projection</keyword>
<evidence type="ECO:0000313" key="8">
    <source>
        <dbReference type="EMBL" id="KIL44880.1"/>
    </source>
</evidence>
<evidence type="ECO:0000256" key="4">
    <source>
        <dbReference type="ARBA" id="ARBA00023143"/>
    </source>
</evidence>
<keyword evidence="9" id="KW-1185">Reference proteome</keyword>
<evidence type="ECO:0000256" key="3">
    <source>
        <dbReference type="ARBA" id="ARBA00014376"/>
    </source>
</evidence>
<keyword evidence="8" id="KW-0969">Cilium</keyword>
<dbReference type="GO" id="GO:0071978">
    <property type="term" value="P:bacterial-type flagellum-dependent swarming motility"/>
    <property type="evidence" value="ECO:0007669"/>
    <property type="project" value="TreeGrafter"/>
</dbReference>
<organism evidence="8 9">
    <name type="scientific">Jeotgalibacillus soli</name>
    <dbReference type="NCBI Taxonomy" id="889306"/>
    <lineage>
        <taxon>Bacteria</taxon>
        <taxon>Bacillati</taxon>
        <taxon>Bacillota</taxon>
        <taxon>Bacilli</taxon>
        <taxon>Bacillales</taxon>
        <taxon>Caryophanaceae</taxon>
        <taxon>Jeotgalibacillus</taxon>
    </lineage>
</organism>
<sequence>MNLFSGTIARLERGLAYSSVKQKVIANNIANVDTAGYKSKDVSFNKMLQTEMQLSSSGGESRHPKHFNLTSGETNPKVYNRMYSVRENGNGVDMDREMANLATNQIYYDAMIERVSGKFGSLTTVIRGGR</sequence>
<proteinExistence type="inferred from homology"/>
<comment type="function">
    <text evidence="5 6">Structural component of flagellum, the bacterial motility apparatus. Part of the rod structure of flagellar basal body.</text>
</comment>
<evidence type="ECO:0000259" key="7">
    <source>
        <dbReference type="Pfam" id="PF00460"/>
    </source>
</evidence>
<evidence type="ECO:0000256" key="1">
    <source>
        <dbReference type="ARBA" id="ARBA00004117"/>
    </source>
</evidence>
<comment type="similarity">
    <text evidence="2 6">Belongs to the flagella basal body rod proteins family.</text>
</comment>